<dbReference type="GO" id="GO:0003964">
    <property type="term" value="F:RNA-directed DNA polymerase activity"/>
    <property type="evidence" value="ECO:0007669"/>
    <property type="project" value="UniProtKB-KW"/>
</dbReference>
<keyword evidence="2" id="KW-0695">RNA-directed DNA polymerase</keyword>
<dbReference type="CTD" id="6418641"/>
<reference evidence="2 3" key="1">
    <citation type="journal article" date="1998" name="Science">
        <title>Genome sequence of the nematode C. elegans: a platform for investigating biology.</title>
        <authorList>
            <consortium name="The C. elegans sequencing consortium"/>
            <person name="Sulson J.E."/>
            <person name="Waterston R."/>
        </authorList>
    </citation>
    <scope>NUCLEOTIDE SEQUENCE [LARGE SCALE GENOMIC DNA]</scope>
    <source>
        <strain evidence="2 3">Bristol N2</strain>
    </source>
</reference>
<sequence length="128" mass="14487">MDLAEDCNKFQEFLRPSTETHVPLPPNFYESFLRKNPNYNPQMETPSAPSTPNTSSNSIPSARIPSGNSNAQVVKALLETNKRYIEQAAMQKAANEVNVKTAQYNNLIPISFDQEEFLRGIEESRRPK</sequence>
<evidence type="ECO:0000313" key="3">
    <source>
        <dbReference type="Proteomes" id="UP000001940"/>
    </source>
</evidence>
<feature type="region of interest" description="Disordered" evidence="1">
    <location>
        <begin position="18"/>
        <end position="68"/>
    </location>
</feature>
<dbReference type="Bgee" id="WBGene00077453">
    <property type="expression patterns" value="Expressed in adult organism and 3 other cell types or tissues"/>
</dbReference>
<dbReference type="HOGENOM" id="CLU_1857044_0_0_1"/>
<gene>
    <name evidence="2" type="ORF">CELE_Y62F5A.12</name>
    <name evidence="2 4" type="ORF">Y62F5A.12</name>
</gene>
<dbReference type="Proteomes" id="UP000001940">
    <property type="component" value="Chromosome II"/>
</dbReference>
<dbReference type="FunCoup" id="A9IHM9">
    <property type="interactions" value="170"/>
</dbReference>
<feature type="compositionally biased region" description="Low complexity" evidence="1">
    <location>
        <begin position="45"/>
        <end position="62"/>
    </location>
</feature>
<name>A9IHM9_CAEEL</name>
<dbReference type="GeneID" id="6418641"/>
<evidence type="ECO:0000313" key="2">
    <source>
        <dbReference type="EMBL" id="CAP46783.1"/>
    </source>
</evidence>
<dbReference type="RefSeq" id="NP_001122666.1">
    <property type="nucleotide sequence ID" value="NM_001129194.1"/>
</dbReference>
<dbReference type="eggNOG" id="ENOG502TIKK">
    <property type="taxonomic scope" value="Eukaryota"/>
</dbReference>
<protein>
    <submittedName>
        <fullName evidence="2">Reverse transcriptase domain-containing protein</fullName>
    </submittedName>
</protein>
<dbReference type="PaxDb" id="6239-Y62F5A.12"/>
<dbReference type="UCSC" id="Y62F5A.12">
    <property type="organism name" value="c. elegans"/>
</dbReference>
<keyword evidence="2" id="KW-0808">Transferase</keyword>
<dbReference type="OrthoDB" id="5826274at2759"/>
<dbReference type="OMA" id="HEASMPA"/>
<accession>A9IHM9</accession>
<dbReference type="EMBL" id="BX284602">
    <property type="protein sequence ID" value="CAP46783.1"/>
    <property type="molecule type" value="Genomic_DNA"/>
</dbReference>
<organism evidence="2 3">
    <name type="scientific">Caenorhabditis elegans</name>
    <dbReference type="NCBI Taxonomy" id="6239"/>
    <lineage>
        <taxon>Eukaryota</taxon>
        <taxon>Metazoa</taxon>
        <taxon>Ecdysozoa</taxon>
        <taxon>Nematoda</taxon>
        <taxon>Chromadorea</taxon>
        <taxon>Rhabditida</taxon>
        <taxon>Rhabditina</taxon>
        <taxon>Rhabditomorpha</taxon>
        <taxon>Rhabditoidea</taxon>
        <taxon>Rhabditidae</taxon>
        <taxon>Peloderinae</taxon>
        <taxon>Caenorhabditis</taxon>
    </lineage>
</organism>
<keyword evidence="2" id="KW-0548">Nucleotidyltransferase</keyword>
<proteinExistence type="predicted"/>
<dbReference type="WormBase" id="Y62F5A.12">
    <property type="protein sequence ID" value="CE41958"/>
    <property type="gene ID" value="WBGene00077453"/>
</dbReference>
<dbReference type="AlphaFoldDB" id="A9IHM9"/>
<evidence type="ECO:0000256" key="1">
    <source>
        <dbReference type="SAM" id="MobiDB-lite"/>
    </source>
</evidence>
<keyword evidence="3" id="KW-1185">Reference proteome</keyword>
<evidence type="ECO:0000313" key="4">
    <source>
        <dbReference type="WormBase" id="Y62F5A.12"/>
    </source>
</evidence>
<dbReference type="InParanoid" id="A9IHM9"/>
<dbReference type="KEGG" id="cel:CELE_Y62F5A.12"/>
<dbReference type="AGR" id="WB:WBGene00077453"/>
<dbReference type="STRING" id="6239.Y62F5A.12.1"/>